<feature type="compositionally biased region" description="Polar residues" evidence="1">
    <location>
        <begin position="1"/>
        <end position="11"/>
    </location>
</feature>
<protein>
    <submittedName>
        <fullName evidence="2">Uncharacterized protein</fullName>
    </submittedName>
</protein>
<keyword evidence="3" id="KW-1185">Reference proteome</keyword>
<gene>
    <name evidence="2" type="ORF">L9F63_018154</name>
</gene>
<dbReference type="Proteomes" id="UP001233999">
    <property type="component" value="Unassembled WGS sequence"/>
</dbReference>
<reference evidence="2" key="1">
    <citation type="journal article" date="2023" name="IScience">
        <title>Live-bearing cockroach genome reveals convergent evolutionary mechanisms linked to viviparity in insects and beyond.</title>
        <authorList>
            <person name="Fouks B."/>
            <person name="Harrison M.C."/>
            <person name="Mikhailova A.A."/>
            <person name="Marchal E."/>
            <person name="English S."/>
            <person name="Carruthers M."/>
            <person name="Jennings E.C."/>
            <person name="Chiamaka E.L."/>
            <person name="Frigard R.A."/>
            <person name="Pippel M."/>
            <person name="Attardo G.M."/>
            <person name="Benoit J.B."/>
            <person name="Bornberg-Bauer E."/>
            <person name="Tobe S.S."/>
        </authorList>
    </citation>
    <scope>NUCLEOTIDE SEQUENCE</scope>
    <source>
        <strain evidence="2">Stay&amp;Tobe</strain>
    </source>
</reference>
<dbReference type="AlphaFoldDB" id="A0AAD7ZXG5"/>
<evidence type="ECO:0000313" key="3">
    <source>
        <dbReference type="Proteomes" id="UP001233999"/>
    </source>
</evidence>
<proteinExistence type="predicted"/>
<sequence length="79" mass="8870">MSEESPTIILTSDSDQSMSLPSSVDFASYEDENDTYSWCEKVKDNAEPAAEMWSDLFNVSITHPLFKTEAGLVRGIIYQ</sequence>
<reference evidence="2" key="2">
    <citation type="submission" date="2023-05" db="EMBL/GenBank/DDBJ databases">
        <authorList>
            <person name="Fouks B."/>
        </authorList>
    </citation>
    <scope>NUCLEOTIDE SEQUENCE</scope>
    <source>
        <strain evidence="2">Stay&amp;Tobe</strain>
        <tissue evidence="2">Testes</tissue>
    </source>
</reference>
<feature type="region of interest" description="Disordered" evidence="1">
    <location>
        <begin position="1"/>
        <end position="21"/>
    </location>
</feature>
<feature type="non-terminal residue" evidence="2">
    <location>
        <position position="79"/>
    </location>
</feature>
<comment type="caution">
    <text evidence="2">The sequence shown here is derived from an EMBL/GenBank/DDBJ whole genome shotgun (WGS) entry which is preliminary data.</text>
</comment>
<name>A0AAD7ZXG5_DIPPU</name>
<organism evidence="2 3">
    <name type="scientific">Diploptera punctata</name>
    <name type="common">Pacific beetle cockroach</name>
    <dbReference type="NCBI Taxonomy" id="6984"/>
    <lineage>
        <taxon>Eukaryota</taxon>
        <taxon>Metazoa</taxon>
        <taxon>Ecdysozoa</taxon>
        <taxon>Arthropoda</taxon>
        <taxon>Hexapoda</taxon>
        <taxon>Insecta</taxon>
        <taxon>Pterygota</taxon>
        <taxon>Neoptera</taxon>
        <taxon>Polyneoptera</taxon>
        <taxon>Dictyoptera</taxon>
        <taxon>Blattodea</taxon>
        <taxon>Blaberoidea</taxon>
        <taxon>Blaberidae</taxon>
        <taxon>Diplopterinae</taxon>
        <taxon>Diploptera</taxon>
    </lineage>
</organism>
<dbReference type="EMBL" id="JASPKZ010005677">
    <property type="protein sequence ID" value="KAJ9588498.1"/>
    <property type="molecule type" value="Genomic_DNA"/>
</dbReference>
<evidence type="ECO:0000313" key="2">
    <source>
        <dbReference type="EMBL" id="KAJ9588498.1"/>
    </source>
</evidence>
<evidence type="ECO:0000256" key="1">
    <source>
        <dbReference type="SAM" id="MobiDB-lite"/>
    </source>
</evidence>
<accession>A0AAD7ZXG5</accession>
<feature type="compositionally biased region" description="Low complexity" evidence="1">
    <location>
        <begin position="12"/>
        <end position="21"/>
    </location>
</feature>